<evidence type="ECO:0000256" key="1">
    <source>
        <dbReference type="ARBA" id="ARBA00023002"/>
    </source>
</evidence>
<dbReference type="AlphaFoldDB" id="A0AA38XLS5"/>
<evidence type="ECO:0000259" key="2">
    <source>
        <dbReference type="Pfam" id="PF00171"/>
    </source>
</evidence>
<dbReference type="PANTHER" id="PTHR43353">
    <property type="entry name" value="SUCCINATE-SEMIALDEHYDE DEHYDROGENASE, MITOCHONDRIAL"/>
    <property type="match status" value="1"/>
</dbReference>
<dbReference type="Gene3D" id="3.40.605.10">
    <property type="entry name" value="Aldehyde Dehydrogenase, Chain A, domain 1"/>
    <property type="match status" value="1"/>
</dbReference>
<organism evidence="3 4">
    <name type="scientific">Cladophialophora chaetospira</name>
    <dbReference type="NCBI Taxonomy" id="386627"/>
    <lineage>
        <taxon>Eukaryota</taxon>
        <taxon>Fungi</taxon>
        <taxon>Dikarya</taxon>
        <taxon>Ascomycota</taxon>
        <taxon>Pezizomycotina</taxon>
        <taxon>Eurotiomycetes</taxon>
        <taxon>Chaetothyriomycetidae</taxon>
        <taxon>Chaetothyriales</taxon>
        <taxon>Herpotrichiellaceae</taxon>
        <taxon>Cladophialophora</taxon>
    </lineage>
</organism>
<dbReference type="InterPro" id="IPR016161">
    <property type="entry name" value="Ald_DH/histidinol_DH"/>
</dbReference>
<dbReference type="CDD" id="cd07105">
    <property type="entry name" value="ALDH_SaliADH"/>
    <property type="match status" value="1"/>
</dbReference>
<dbReference type="PROSITE" id="PS00070">
    <property type="entry name" value="ALDEHYDE_DEHYDR_CYS"/>
    <property type="match status" value="1"/>
</dbReference>
<keyword evidence="4" id="KW-1185">Reference proteome</keyword>
<dbReference type="InterPro" id="IPR016160">
    <property type="entry name" value="Ald_DH_CS_CYS"/>
</dbReference>
<protein>
    <recommendedName>
        <fullName evidence="2">Aldehyde dehydrogenase domain-containing protein</fullName>
    </recommendedName>
</protein>
<gene>
    <name evidence="3" type="ORF">H2200_001500</name>
</gene>
<evidence type="ECO:0000313" key="4">
    <source>
        <dbReference type="Proteomes" id="UP001172673"/>
    </source>
</evidence>
<dbReference type="InterPro" id="IPR050740">
    <property type="entry name" value="Aldehyde_DH_Superfamily"/>
</dbReference>
<reference evidence="3" key="1">
    <citation type="submission" date="2022-10" db="EMBL/GenBank/DDBJ databases">
        <title>Culturing micro-colonial fungi from biological soil crusts in the Mojave desert and describing Neophaeococcomyces mojavensis, and introducing the new genera and species Taxawa tesnikishii.</title>
        <authorList>
            <person name="Kurbessoian T."/>
            <person name="Stajich J.E."/>
        </authorList>
    </citation>
    <scope>NUCLEOTIDE SEQUENCE</scope>
    <source>
        <strain evidence="3">TK_41</strain>
    </source>
</reference>
<dbReference type="InterPro" id="IPR016163">
    <property type="entry name" value="Ald_DH_C"/>
</dbReference>
<comment type="caution">
    <text evidence="3">The sequence shown here is derived from an EMBL/GenBank/DDBJ whole genome shotgun (WGS) entry which is preliminary data.</text>
</comment>
<dbReference type="InterPro" id="IPR015590">
    <property type="entry name" value="Aldehyde_DH_dom"/>
</dbReference>
<accession>A0AA38XLS5</accession>
<feature type="domain" description="Aldehyde dehydrogenase" evidence="2">
    <location>
        <begin position="25"/>
        <end position="473"/>
    </location>
</feature>
<name>A0AA38XLS5_9EURO</name>
<dbReference type="Pfam" id="PF00171">
    <property type="entry name" value="Aldedh"/>
    <property type="match status" value="1"/>
</dbReference>
<proteinExistence type="predicted"/>
<dbReference type="PANTHER" id="PTHR43353:SF6">
    <property type="entry name" value="CYTOPLASMIC ALDEHYDE DEHYDROGENASE (EUROFUNG)"/>
    <property type="match status" value="1"/>
</dbReference>
<evidence type="ECO:0000313" key="3">
    <source>
        <dbReference type="EMBL" id="KAJ9615425.1"/>
    </source>
</evidence>
<dbReference type="GO" id="GO:0009450">
    <property type="term" value="P:gamma-aminobutyric acid catabolic process"/>
    <property type="evidence" value="ECO:0007669"/>
    <property type="project" value="TreeGrafter"/>
</dbReference>
<keyword evidence="1" id="KW-0560">Oxidoreductase</keyword>
<dbReference type="Proteomes" id="UP001172673">
    <property type="component" value="Unassembled WGS sequence"/>
</dbReference>
<dbReference type="GO" id="GO:0004777">
    <property type="term" value="F:succinate-semialdehyde dehydrogenase (NAD+) activity"/>
    <property type="evidence" value="ECO:0007669"/>
    <property type="project" value="TreeGrafter"/>
</dbReference>
<dbReference type="InterPro" id="IPR016162">
    <property type="entry name" value="Ald_DH_N"/>
</dbReference>
<dbReference type="EMBL" id="JAPDRK010000002">
    <property type="protein sequence ID" value="KAJ9615425.1"/>
    <property type="molecule type" value="Genomic_DNA"/>
</dbReference>
<dbReference type="SUPFAM" id="SSF53720">
    <property type="entry name" value="ALDH-like"/>
    <property type="match status" value="1"/>
</dbReference>
<sequence length="481" mass="51821">MASNGTKYHTVEDVPLWIDNEAVHSANKFEVKNSSTQEVQWTASGADVDLAKRAVGSASRAFVPWSRTHPTQRRRIFLKAAELFRSRRAELVDVMVRETNCTRQWADEVNMTIGINFLDELASLATWCSTGSLPTTESADRLAMVFKQPYGVILGIAPWNSAFILAIRAVATPILCGNTAILKASELSPKTHHLIAQIFRDAGLPPGVLNVVQHSREDAAEVINTMIGHPAVRKINFTGSTAVGRIIAREAGQHLKPVLLELGGKSSCVVLDDADLTKAARAVASGAFINHGQVCMGTERVMVQRSVAQDFRAALRKEAQKVSQGNAVTVTGAQRSQSLVAKALEQGAQLEYGQSSLKGAAQEPTVISGVTEDMEIFYAESFGPTVTLTEVDTAEEAVALANDTDYGLSASIFSKDISRAIRYAKQIETGACHINAGTVHDEPTLPHGGNNSSGYGRFGAQWGMDEFLQIKTITVLDDAAD</sequence>
<dbReference type="Gene3D" id="3.40.309.10">
    <property type="entry name" value="Aldehyde Dehydrogenase, Chain A, domain 2"/>
    <property type="match status" value="1"/>
</dbReference>